<feature type="transmembrane region" description="Helical" evidence="7">
    <location>
        <begin position="20"/>
        <end position="42"/>
    </location>
</feature>
<dbReference type="Pfam" id="PF13520">
    <property type="entry name" value="AA_permease_2"/>
    <property type="match status" value="1"/>
</dbReference>
<evidence type="ECO:0000313" key="8">
    <source>
        <dbReference type="EMBL" id="MBG0565141.1"/>
    </source>
</evidence>
<evidence type="ECO:0000256" key="4">
    <source>
        <dbReference type="ARBA" id="ARBA00022989"/>
    </source>
</evidence>
<dbReference type="GO" id="GO:0005886">
    <property type="term" value="C:plasma membrane"/>
    <property type="evidence" value="ECO:0007669"/>
    <property type="project" value="UniProtKB-SubCell"/>
</dbReference>
<organism evidence="8 9">
    <name type="scientific">Actinoplanes aureus</name>
    <dbReference type="NCBI Taxonomy" id="2792083"/>
    <lineage>
        <taxon>Bacteria</taxon>
        <taxon>Bacillati</taxon>
        <taxon>Actinomycetota</taxon>
        <taxon>Actinomycetes</taxon>
        <taxon>Micromonosporales</taxon>
        <taxon>Micromonosporaceae</taxon>
        <taxon>Actinoplanes</taxon>
    </lineage>
</organism>
<proteinExistence type="predicted"/>
<keyword evidence="2" id="KW-1003">Cell membrane</keyword>
<accession>A0A931G1H0</accession>
<dbReference type="RefSeq" id="WP_196416930.1">
    <property type="nucleotide sequence ID" value="NZ_JADQTO010000014.1"/>
</dbReference>
<evidence type="ECO:0000256" key="5">
    <source>
        <dbReference type="ARBA" id="ARBA00023136"/>
    </source>
</evidence>
<keyword evidence="5 7" id="KW-0472">Membrane</keyword>
<feature type="transmembrane region" description="Helical" evidence="7">
    <location>
        <begin position="445"/>
        <end position="469"/>
    </location>
</feature>
<evidence type="ECO:0000256" key="1">
    <source>
        <dbReference type="ARBA" id="ARBA00004651"/>
    </source>
</evidence>
<evidence type="ECO:0000256" key="2">
    <source>
        <dbReference type="ARBA" id="ARBA00022475"/>
    </source>
</evidence>
<feature type="transmembrane region" description="Helical" evidence="7">
    <location>
        <begin position="302"/>
        <end position="324"/>
    </location>
</feature>
<protein>
    <submittedName>
        <fullName evidence="8">APC family permease</fullName>
    </submittedName>
</protein>
<comment type="caution">
    <text evidence="8">The sequence shown here is derived from an EMBL/GenBank/DDBJ whole genome shotgun (WGS) entry which is preliminary data.</text>
</comment>
<feature type="transmembrane region" description="Helical" evidence="7">
    <location>
        <begin position="412"/>
        <end position="433"/>
    </location>
</feature>
<comment type="subcellular location">
    <subcellularLocation>
        <location evidence="1">Cell membrane</location>
        <topology evidence="1">Multi-pass membrane protein</topology>
    </subcellularLocation>
</comment>
<dbReference type="Gene3D" id="1.20.1740.10">
    <property type="entry name" value="Amino acid/polyamine transporter I"/>
    <property type="match status" value="1"/>
</dbReference>
<evidence type="ECO:0000313" key="9">
    <source>
        <dbReference type="Proteomes" id="UP000598146"/>
    </source>
</evidence>
<feature type="transmembrane region" description="Helical" evidence="7">
    <location>
        <begin position="132"/>
        <end position="153"/>
    </location>
</feature>
<dbReference type="InterPro" id="IPR002293">
    <property type="entry name" value="AA/rel_permease1"/>
</dbReference>
<keyword evidence="4 7" id="KW-1133">Transmembrane helix</keyword>
<feature type="transmembrane region" description="Helical" evidence="7">
    <location>
        <begin position="345"/>
        <end position="366"/>
    </location>
</feature>
<feature type="transmembrane region" description="Helical" evidence="7">
    <location>
        <begin position="97"/>
        <end position="120"/>
    </location>
</feature>
<gene>
    <name evidence="8" type="ORF">I4J89_27180</name>
</gene>
<dbReference type="PANTHER" id="PTHR42770:SF16">
    <property type="entry name" value="AMINO ACID PERMEASE"/>
    <property type="match status" value="1"/>
</dbReference>
<name>A0A931G1H0_9ACTN</name>
<dbReference type="PANTHER" id="PTHR42770">
    <property type="entry name" value="AMINO ACID TRANSPORTER-RELATED"/>
    <property type="match status" value="1"/>
</dbReference>
<keyword evidence="3 7" id="KW-0812">Transmembrane</keyword>
<reference evidence="8" key="1">
    <citation type="submission" date="2020-11" db="EMBL/GenBank/DDBJ databases">
        <title>Isolation and identification of active actinomycetes.</title>
        <authorList>
            <person name="Sun X."/>
        </authorList>
    </citation>
    <scope>NUCLEOTIDE SEQUENCE</scope>
    <source>
        <strain evidence="8">NEAU-A11</strain>
    </source>
</reference>
<feature type="compositionally biased region" description="Pro residues" evidence="6">
    <location>
        <begin position="492"/>
        <end position="503"/>
    </location>
</feature>
<feature type="transmembrane region" description="Helical" evidence="7">
    <location>
        <begin position="243"/>
        <end position="264"/>
    </location>
</feature>
<evidence type="ECO:0000256" key="6">
    <source>
        <dbReference type="SAM" id="MobiDB-lite"/>
    </source>
</evidence>
<sequence>MESVGTPEDDPSNALAPGRIGAAFVAVLGLAAAAPIVTAVTVLPSALAGGAGSLLPLAFAAVAVVLLLFCTGYAAMTRRAPSAGAAYAYVARGLGRPAGLTAAWLAVAGYQAIQFGLYVITGVAAAPLLRSWSGVAVPWWAVAAACWAFVVLCGTMRVEIAAGVLALLAGAEAAVLAVLTAVNVVKPYAGRVTTESITIGDPAAVDRPMLGLLLAVGVLAFAGFETTGTYAEEALRPRRSTGLAGFGAVVLIVLLLGGLSWSMIVAAGPGSIAGRAGGHGTELVFALAAERTDPWAVTLARAVFFVGVLAGLLALHHAIARYLYAMGREQVLPGVLGRTGRRTGAPRTASLTQSLVAGAALAGAWAAGADPGPGTARWLIVGGALSILVLYVLTSLAALLHLNRNPGVEGAWTRFLAPVLSTVSLTSIAYLAFRDLPGLLDLPAGYALVRAVPGALAGCLLLGLCHAAVLRARNPVVYAGIGLGGAAVVITPQPPAEPEPPRIPRQRTPGAHRPERVELSRRSPGPE</sequence>
<evidence type="ECO:0000256" key="7">
    <source>
        <dbReference type="SAM" id="Phobius"/>
    </source>
</evidence>
<dbReference type="GO" id="GO:0022857">
    <property type="term" value="F:transmembrane transporter activity"/>
    <property type="evidence" value="ECO:0007669"/>
    <property type="project" value="InterPro"/>
</dbReference>
<feature type="transmembrane region" description="Helical" evidence="7">
    <location>
        <begin position="160"/>
        <end position="182"/>
    </location>
</feature>
<dbReference type="AlphaFoldDB" id="A0A931G1H0"/>
<feature type="transmembrane region" description="Helical" evidence="7">
    <location>
        <begin position="54"/>
        <end position="76"/>
    </location>
</feature>
<dbReference type="InterPro" id="IPR050367">
    <property type="entry name" value="APC_superfamily"/>
</dbReference>
<dbReference type="Proteomes" id="UP000598146">
    <property type="component" value="Unassembled WGS sequence"/>
</dbReference>
<evidence type="ECO:0000256" key="3">
    <source>
        <dbReference type="ARBA" id="ARBA00022692"/>
    </source>
</evidence>
<feature type="transmembrane region" description="Helical" evidence="7">
    <location>
        <begin position="378"/>
        <end position="400"/>
    </location>
</feature>
<dbReference type="EMBL" id="JADQTO010000014">
    <property type="protein sequence ID" value="MBG0565141.1"/>
    <property type="molecule type" value="Genomic_DNA"/>
</dbReference>
<feature type="transmembrane region" description="Helical" evidence="7">
    <location>
        <begin position="210"/>
        <end position="231"/>
    </location>
</feature>
<feature type="region of interest" description="Disordered" evidence="6">
    <location>
        <begin position="492"/>
        <end position="527"/>
    </location>
</feature>
<feature type="compositionally biased region" description="Basic and acidic residues" evidence="6">
    <location>
        <begin position="512"/>
        <end position="521"/>
    </location>
</feature>
<keyword evidence="9" id="KW-1185">Reference proteome</keyword>